<dbReference type="InterPro" id="IPR001851">
    <property type="entry name" value="ABC_transp_permease"/>
</dbReference>
<dbReference type="GO" id="GO:0022857">
    <property type="term" value="F:transmembrane transporter activity"/>
    <property type="evidence" value="ECO:0007669"/>
    <property type="project" value="InterPro"/>
</dbReference>
<evidence type="ECO:0000256" key="1">
    <source>
        <dbReference type="ARBA" id="ARBA00004651"/>
    </source>
</evidence>
<dbReference type="CDD" id="cd06582">
    <property type="entry name" value="TM_PBP1_LivH_like"/>
    <property type="match status" value="1"/>
</dbReference>
<dbReference type="InterPro" id="IPR052157">
    <property type="entry name" value="BCAA_transport_permease"/>
</dbReference>
<evidence type="ECO:0000256" key="5">
    <source>
        <dbReference type="ARBA" id="ARBA00022970"/>
    </source>
</evidence>
<evidence type="ECO:0000313" key="10">
    <source>
        <dbReference type="EMBL" id="AWW35554.1"/>
    </source>
</evidence>
<evidence type="ECO:0000256" key="9">
    <source>
        <dbReference type="SAM" id="Phobius"/>
    </source>
</evidence>
<feature type="transmembrane region" description="Helical" evidence="9">
    <location>
        <begin position="195"/>
        <end position="218"/>
    </location>
</feature>
<evidence type="ECO:0000256" key="6">
    <source>
        <dbReference type="ARBA" id="ARBA00022989"/>
    </source>
</evidence>
<comment type="similarity">
    <text evidence="8">Belongs to the binding-protein-dependent transport system permease family. LivHM subfamily.</text>
</comment>
<keyword evidence="2" id="KW-0813">Transport</keyword>
<dbReference type="PANTHER" id="PTHR11795:SF445">
    <property type="entry name" value="AMINO ACID ABC TRANSPORTER PERMEASE PROTEIN"/>
    <property type="match status" value="1"/>
</dbReference>
<name>A0A2Z4IS15_9ACTN</name>
<dbReference type="PANTHER" id="PTHR11795">
    <property type="entry name" value="BRANCHED-CHAIN AMINO ACID TRANSPORT SYSTEM PERMEASE PROTEIN LIVH"/>
    <property type="match status" value="1"/>
</dbReference>
<evidence type="ECO:0000256" key="2">
    <source>
        <dbReference type="ARBA" id="ARBA00022448"/>
    </source>
</evidence>
<keyword evidence="4 9" id="KW-0812">Transmembrane</keyword>
<dbReference type="AlphaFoldDB" id="A0A2Z4IS15"/>
<evidence type="ECO:0000256" key="3">
    <source>
        <dbReference type="ARBA" id="ARBA00022475"/>
    </source>
</evidence>
<evidence type="ECO:0000256" key="7">
    <source>
        <dbReference type="ARBA" id="ARBA00023136"/>
    </source>
</evidence>
<reference evidence="10 11" key="1">
    <citation type="journal article" date="2019" name="Int. J. Syst. Evol. Microbiol.">
        <title>Streptomyces cadmiisoli sp. nov., a novel actinomycete isolated from cadmium-contaminated soil.</title>
        <authorList>
            <person name="Li K."/>
            <person name="Tang X."/>
            <person name="Zhao J."/>
            <person name="Guo Y."/>
            <person name="Tang Y."/>
            <person name="Gao J."/>
        </authorList>
    </citation>
    <scope>NUCLEOTIDE SEQUENCE [LARGE SCALE GENOMIC DNA]</scope>
    <source>
        <strain evidence="10 11">ZFG47</strain>
    </source>
</reference>
<evidence type="ECO:0000313" key="11">
    <source>
        <dbReference type="Proteomes" id="UP000249616"/>
    </source>
</evidence>
<organism evidence="10 11">
    <name type="scientific">Streptomyces cadmiisoli</name>
    <dbReference type="NCBI Taxonomy" id="2184053"/>
    <lineage>
        <taxon>Bacteria</taxon>
        <taxon>Bacillati</taxon>
        <taxon>Actinomycetota</taxon>
        <taxon>Actinomycetes</taxon>
        <taxon>Kitasatosporales</taxon>
        <taxon>Streptomycetaceae</taxon>
        <taxon>Streptomyces</taxon>
        <taxon>Streptomyces aurantiacus group</taxon>
    </lineage>
</organism>
<sequence>MTWMSIFAEQLVNGLVLGCVYATFAFGFGLVIASLGVFNVAHEAVFTTGAVAAYLVVLYIGPMPLWLLVLVAAAAAAVVNSIVYLLLVRPLEGRRNHEMATFLSCIGGMFVLTEIVRLILDNHEVRFPAAIEGGIKVFGLHINNRQVVMVLTSLAAFAVVYLVIERTQLGRAIRATSYDAEAATLQGINPSLTALIVFALSGALAGVAAAVIGAAYNVVDAEMGSSYFLIAMAVMVLGGFGNTLGTLIAGLVIGCVSTISTGFLTTGYRDVIVFGALLLVLSVRSEGLFPTRSARVRA</sequence>
<dbReference type="EMBL" id="CP030073">
    <property type="protein sequence ID" value="AWW35554.1"/>
    <property type="molecule type" value="Genomic_DNA"/>
</dbReference>
<dbReference type="Proteomes" id="UP000249616">
    <property type="component" value="Chromosome"/>
</dbReference>
<feature type="transmembrane region" description="Helical" evidence="9">
    <location>
        <begin position="146"/>
        <end position="164"/>
    </location>
</feature>
<accession>A0A2Z4IS15</accession>
<dbReference type="KEGG" id="scad:DN051_01815"/>
<keyword evidence="7 9" id="KW-0472">Membrane</keyword>
<keyword evidence="6 9" id="KW-1133">Transmembrane helix</keyword>
<keyword evidence="3" id="KW-1003">Cell membrane</keyword>
<keyword evidence="5" id="KW-0029">Amino-acid transport</keyword>
<feature type="transmembrane region" description="Helical" evidence="9">
    <location>
        <begin position="40"/>
        <end position="60"/>
    </location>
</feature>
<keyword evidence="11" id="KW-1185">Reference proteome</keyword>
<dbReference type="GO" id="GO:0006865">
    <property type="term" value="P:amino acid transport"/>
    <property type="evidence" value="ECO:0007669"/>
    <property type="project" value="UniProtKB-KW"/>
</dbReference>
<evidence type="ECO:0000256" key="8">
    <source>
        <dbReference type="ARBA" id="ARBA00037998"/>
    </source>
</evidence>
<evidence type="ECO:0000256" key="4">
    <source>
        <dbReference type="ARBA" id="ARBA00022692"/>
    </source>
</evidence>
<protein>
    <recommendedName>
        <fullName evidence="12">Branched-chain amino acid ABC transporter permease</fullName>
    </recommendedName>
</protein>
<feature type="transmembrane region" description="Helical" evidence="9">
    <location>
        <begin position="12"/>
        <end position="33"/>
    </location>
</feature>
<dbReference type="Pfam" id="PF02653">
    <property type="entry name" value="BPD_transp_2"/>
    <property type="match status" value="1"/>
</dbReference>
<feature type="transmembrane region" description="Helical" evidence="9">
    <location>
        <begin position="66"/>
        <end position="87"/>
    </location>
</feature>
<dbReference type="GO" id="GO:0005886">
    <property type="term" value="C:plasma membrane"/>
    <property type="evidence" value="ECO:0007669"/>
    <property type="project" value="UniProtKB-SubCell"/>
</dbReference>
<proteinExistence type="inferred from homology"/>
<gene>
    <name evidence="10" type="ORF">DN051_01815</name>
</gene>
<feature type="transmembrane region" description="Helical" evidence="9">
    <location>
        <begin position="99"/>
        <end position="120"/>
    </location>
</feature>
<comment type="subcellular location">
    <subcellularLocation>
        <location evidence="1">Cell membrane</location>
        <topology evidence="1">Multi-pass membrane protein</topology>
    </subcellularLocation>
</comment>
<evidence type="ECO:0008006" key="12">
    <source>
        <dbReference type="Google" id="ProtNLM"/>
    </source>
</evidence>